<dbReference type="InterPro" id="IPR013762">
    <property type="entry name" value="Integrase-like_cat_sf"/>
</dbReference>
<dbReference type="Pfam" id="PF00589">
    <property type="entry name" value="Phage_integrase"/>
    <property type="match status" value="1"/>
</dbReference>
<dbReference type="PANTHER" id="PTHR30349:SF41">
    <property type="entry name" value="INTEGRASE_RECOMBINASE PROTEIN MJ0367-RELATED"/>
    <property type="match status" value="1"/>
</dbReference>
<dbReference type="InterPro" id="IPR002104">
    <property type="entry name" value="Integrase_catalytic"/>
</dbReference>
<dbReference type="InterPro" id="IPR011010">
    <property type="entry name" value="DNA_brk_join_enz"/>
</dbReference>
<evidence type="ECO:0000259" key="3">
    <source>
        <dbReference type="PROSITE" id="PS51898"/>
    </source>
</evidence>
<evidence type="ECO:0000256" key="1">
    <source>
        <dbReference type="ARBA" id="ARBA00023125"/>
    </source>
</evidence>
<accession>A0A1J5PY87</accession>
<name>A0A1J5PY87_9ZZZZ</name>
<dbReference type="PANTHER" id="PTHR30349">
    <property type="entry name" value="PHAGE INTEGRASE-RELATED"/>
    <property type="match status" value="1"/>
</dbReference>
<dbReference type="GO" id="GO:0015074">
    <property type="term" value="P:DNA integration"/>
    <property type="evidence" value="ECO:0007669"/>
    <property type="project" value="InterPro"/>
</dbReference>
<reference evidence="4" key="1">
    <citation type="submission" date="2016-10" db="EMBL/GenBank/DDBJ databases">
        <title>Sequence of Gallionella enrichment culture.</title>
        <authorList>
            <person name="Poehlein A."/>
            <person name="Muehling M."/>
            <person name="Daniel R."/>
        </authorList>
    </citation>
    <scope>NUCLEOTIDE SEQUENCE</scope>
</reference>
<dbReference type="AlphaFoldDB" id="A0A1J5PY87"/>
<dbReference type="CDD" id="cd00797">
    <property type="entry name" value="INT_RitB_C_like"/>
    <property type="match status" value="1"/>
</dbReference>
<dbReference type="InterPro" id="IPR050090">
    <property type="entry name" value="Tyrosine_recombinase_XerCD"/>
</dbReference>
<proteinExistence type="predicted"/>
<dbReference type="PROSITE" id="PS51898">
    <property type="entry name" value="TYR_RECOMBINASE"/>
    <property type="match status" value="1"/>
</dbReference>
<feature type="domain" description="Tyr recombinase" evidence="3">
    <location>
        <begin position="100"/>
        <end position="307"/>
    </location>
</feature>
<sequence length="310" mass="35384">MKPLTKAIQDYLTLRRNLGFKLRDAGLALAKFASFMEQQNAEFITTQLALEWAQQPSNAQPALWAQRLSYVRCFARHHSASDPKTEVPSPGLLPFRAARAHPYLYSIEEVQRLLEAALQLSPGMELRRWTFHALLGLLSVAGLRVGEALRLKLDDVDLDNGVLTVRGTKFGKSRLVPIHASTQDVLASYRMRRARLLDSCDADHFFVTGTGHELDGGDVRRTFYHLSRQVGLRGINDDHGPRLHDFRHRFAVETLLGWYRSGQDVERRLPVLSTYLGHVRVSDTYWYLSAHPALMNLAMTRLEQRWEGRQ</sequence>
<dbReference type="Gene3D" id="1.10.443.10">
    <property type="entry name" value="Intergrase catalytic core"/>
    <property type="match status" value="1"/>
</dbReference>
<evidence type="ECO:0000313" key="4">
    <source>
        <dbReference type="EMBL" id="OIQ75888.1"/>
    </source>
</evidence>
<gene>
    <name evidence="4" type="primary">xerD_37</name>
    <name evidence="4" type="ORF">GALL_424390</name>
</gene>
<dbReference type="GO" id="GO:0003677">
    <property type="term" value="F:DNA binding"/>
    <property type="evidence" value="ECO:0007669"/>
    <property type="project" value="UniProtKB-KW"/>
</dbReference>
<organism evidence="4">
    <name type="scientific">mine drainage metagenome</name>
    <dbReference type="NCBI Taxonomy" id="410659"/>
    <lineage>
        <taxon>unclassified sequences</taxon>
        <taxon>metagenomes</taxon>
        <taxon>ecological metagenomes</taxon>
    </lineage>
</organism>
<comment type="caution">
    <text evidence="4">The sequence shown here is derived from an EMBL/GenBank/DDBJ whole genome shotgun (WGS) entry which is preliminary data.</text>
</comment>
<dbReference type="GO" id="GO:0006310">
    <property type="term" value="P:DNA recombination"/>
    <property type="evidence" value="ECO:0007669"/>
    <property type="project" value="UniProtKB-KW"/>
</dbReference>
<evidence type="ECO:0000256" key="2">
    <source>
        <dbReference type="ARBA" id="ARBA00023172"/>
    </source>
</evidence>
<keyword evidence="2" id="KW-0233">DNA recombination</keyword>
<dbReference type="EMBL" id="MLJW01002025">
    <property type="protein sequence ID" value="OIQ75888.1"/>
    <property type="molecule type" value="Genomic_DNA"/>
</dbReference>
<protein>
    <submittedName>
        <fullName evidence="4">Tyrosine recombinase XerD</fullName>
    </submittedName>
</protein>
<dbReference type="SUPFAM" id="SSF56349">
    <property type="entry name" value="DNA breaking-rejoining enzymes"/>
    <property type="match status" value="1"/>
</dbReference>
<keyword evidence="1" id="KW-0238">DNA-binding</keyword>